<sequence>MEIRPTTIQDLPAINRVIDAAVMGWKLPERVKRLALPSYRYDAADIQHLSVQVIEMAADGIVAVAAWEAADPRDTPGRQSGLLLHGLYVHPDVQQQGLGKRLLQEVKQAALAGGYAGVLVKAQADAESFFAACGLQKLPVEDTVRHYAGRYWLATSCM</sequence>
<evidence type="ECO:0000256" key="1">
    <source>
        <dbReference type="ARBA" id="ARBA00022679"/>
    </source>
</evidence>
<proteinExistence type="predicted"/>
<dbReference type="PROSITE" id="PS51186">
    <property type="entry name" value="GNAT"/>
    <property type="match status" value="1"/>
</dbReference>
<accession>A0A656HBN5</accession>
<dbReference type="GO" id="GO:0016747">
    <property type="term" value="F:acyltransferase activity, transferring groups other than amino-acyl groups"/>
    <property type="evidence" value="ECO:0007669"/>
    <property type="project" value="InterPro"/>
</dbReference>
<dbReference type="InterPro" id="IPR050832">
    <property type="entry name" value="Bact_Acetyltransf"/>
</dbReference>
<dbReference type="AlphaFoldDB" id="A0A656HBN5"/>
<dbReference type="RefSeq" id="WP_002707513.1">
    <property type="nucleotide sequence ID" value="NZ_JH651384.1"/>
</dbReference>
<keyword evidence="2" id="KW-0012">Acyltransferase</keyword>
<evidence type="ECO:0000313" key="4">
    <source>
        <dbReference type="EMBL" id="EIJ33562.1"/>
    </source>
</evidence>
<dbReference type="Pfam" id="PF13508">
    <property type="entry name" value="Acetyltransf_7"/>
    <property type="match status" value="1"/>
</dbReference>
<protein>
    <submittedName>
        <fullName evidence="4">GCN5-related N-acetyltransferase</fullName>
    </submittedName>
</protein>
<dbReference type="EMBL" id="JH651384">
    <property type="protein sequence ID" value="EIJ33562.1"/>
    <property type="molecule type" value="Genomic_DNA"/>
</dbReference>
<dbReference type="Proteomes" id="UP000005317">
    <property type="component" value="Unassembled WGS sequence"/>
</dbReference>
<organism evidence="4 5">
    <name type="scientific">Thiothrix nivea (strain ATCC 35100 / DSM 5205 / JP2)</name>
    <dbReference type="NCBI Taxonomy" id="870187"/>
    <lineage>
        <taxon>Bacteria</taxon>
        <taxon>Pseudomonadati</taxon>
        <taxon>Pseudomonadota</taxon>
        <taxon>Gammaproteobacteria</taxon>
        <taxon>Thiotrichales</taxon>
        <taxon>Thiotrichaceae</taxon>
        <taxon>Thiothrix</taxon>
    </lineage>
</organism>
<evidence type="ECO:0000256" key="2">
    <source>
        <dbReference type="ARBA" id="ARBA00023315"/>
    </source>
</evidence>
<dbReference type="SUPFAM" id="SSF55729">
    <property type="entry name" value="Acyl-CoA N-acyltransferases (Nat)"/>
    <property type="match status" value="1"/>
</dbReference>
<dbReference type="PANTHER" id="PTHR43877">
    <property type="entry name" value="AMINOALKYLPHOSPHONATE N-ACETYLTRANSFERASE-RELATED-RELATED"/>
    <property type="match status" value="1"/>
</dbReference>
<dbReference type="InterPro" id="IPR000182">
    <property type="entry name" value="GNAT_dom"/>
</dbReference>
<keyword evidence="1 4" id="KW-0808">Transferase</keyword>
<feature type="domain" description="N-acetyltransferase" evidence="3">
    <location>
        <begin position="1"/>
        <end position="158"/>
    </location>
</feature>
<dbReference type="Gene3D" id="3.40.630.30">
    <property type="match status" value="1"/>
</dbReference>
<gene>
    <name evidence="4" type="ORF">Thini_0937</name>
</gene>
<evidence type="ECO:0000313" key="5">
    <source>
        <dbReference type="Proteomes" id="UP000005317"/>
    </source>
</evidence>
<name>A0A656HBN5_THINJ</name>
<evidence type="ECO:0000259" key="3">
    <source>
        <dbReference type="PROSITE" id="PS51186"/>
    </source>
</evidence>
<dbReference type="CDD" id="cd04301">
    <property type="entry name" value="NAT_SF"/>
    <property type="match status" value="1"/>
</dbReference>
<reference evidence="5" key="1">
    <citation type="journal article" date="2011" name="Stand. Genomic Sci.">
        <title>Genome sequence of the filamentous, gliding Thiothrix nivea neotype strain (JP2(T)).</title>
        <authorList>
            <person name="Lapidus A."/>
            <person name="Nolan M."/>
            <person name="Lucas S."/>
            <person name="Glavina Del Rio T."/>
            <person name="Tice H."/>
            <person name="Cheng J.F."/>
            <person name="Tapia R."/>
            <person name="Han C."/>
            <person name="Goodwin L."/>
            <person name="Pitluck S."/>
            <person name="Liolios K."/>
            <person name="Pagani I."/>
            <person name="Ivanova N."/>
            <person name="Huntemann M."/>
            <person name="Mavromatis K."/>
            <person name="Mikhailova N."/>
            <person name="Pati A."/>
            <person name="Chen A."/>
            <person name="Palaniappan K."/>
            <person name="Land M."/>
            <person name="Brambilla E.M."/>
            <person name="Rohde M."/>
            <person name="Abt B."/>
            <person name="Verbarg S."/>
            <person name="Goker M."/>
            <person name="Bristow J."/>
            <person name="Eisen J.A."/>
            <person name="Markowitz V."/>
            <person name="Hugenholtz P."/>
            <person name="Kyrpides N.C."/>
            <person name="Klenk H.P."/>
            <person name="Woyke T."/>
        </authorList>
    </citation>
    <scope>NUCLEOTIDE SEQUENCE [LARGE SCALE GENOMIC DNA]</scope>
    <source>
        <strain evidence="5">ATCC 35100 / DSM 5205 / JP2</strain>
    </source>
</reference>
<dbReference type="InterPro" id="IPR016181">
    <property type="entry name" value="Acyl_CoA_acyltransferase"/>
</dbReference>
<dbReference type="OrthoDB" id="5567621at2"/>
<keyword evidence="5" id="KW-1185">Reference proteome</keyword>